<protein>
    <submittedName>
        <fullName evidence="2">Uncharacterized protein</fullName>
    </submittedName>
</protein>
<accession>D2I4Q3</accession>
<dbReference type="EMBL" id="GL194527">
    <property type="protein sequence ID" value="EFB24340.1"/>
    <property type="molecule type" value="Genomic_DNA"/>
</dbReference>
<feature type="compositionally biased region" description="Pro residues" evidence="1">
    <location>
        <begin position="168"/>
        <end position="179"/>
    </location>
</feature>
<gene>
    <name evidence="2" type="ORF">PANDA_020598</name>
</gene>
<evidence type="ECO:0000313" key="2">
    <source>
        <dbReference type="EMBL" id="EFB24340.1"/>
    </source>
</evidence>
<sequence length="179" mass="20091">MPSSLICRYKMMEPFNIEVISDTDSRRELGNKLSLEGGTRLNVTVKRLHVPRSIILSAGLMEKLILMNVCYVFKIIRPSQTQSGCGQFLDAVGRNECSSKAEAPKVKAAERGSHRMYHDLWRRREVARASELQGPRRVGKARLLEPQCAEVLSRMDLSVSTQNTEELTPPPSNPDPLTV</sequence>
<dbReference type="InParanoid" id="D2I4Q3"/>
<evidence type="ECO:0000256" key="1">
    <source>
        <dbReference type="SAM" id="MobiDB-lite"/>
    </source>
</evidence>
<dbReference type="AlphaFoldDB" id="D2I4Q3"/>
<name>D2I4Q3_AILME</name>
<organism evidence="2">
    <name type="scientific">Ailuropoda melanoleuca</name>
    <name type="common">Giant panda</name>
    <dbReference type="NCBI Taxonomy" id="9646"/>
    <lineage>
        <taxon>Eukaryota</taxon>
        <taxon>Metazoa</taxon>
        <taxon>Chordata</taxon>
        <taxon>Craniata</taxon>
        <taxon>Vertebrata</taxon>
        <taxon>Euteleostomi</taxon>
        <taxon>Mammalia</taxon>
        <taxon>Eutheria</taxon>
        <taxon>Laurasiatheria</taxon>
        <taxon>Carnivora</taxon>
        <taxon>Caniformia</taxon>
        <taxon>Ursidae</taxon>
        <taxon>Ailuropoda</taxon>
    </lineage>
</organism>
<proteinExistence type="predicted"/>
<feature type="region of interest" description="Disordered" evidence="1">
    <location>
        <begin position="159"/>
        <end position="179"/>
    </location>
</feature>
<reference evidence="2" key="1">
    <citation type="journal article" date="2010" name="Nature">
        <title>The sequence and de novo assembly of the giant panda genome.</title>
        <authorList>
            <person name="Li R."/>
            <person name="Fan W."/>
            <person name="Tian G."/>
            <person name="Zhu H."/>
            <person name="He L."/>
            <person name="Cai J."/>
            <person name="Huang Q."/>
            <person name="Cai Q."/>
            <person name="Li B."/>
            <person name="Bai Y."/>
            <person name="Zhang Z."/>
            <person name="Zhang Y."/>
            <person name="Wang W."/>
            <person name="Li J."/>
            <person name="Wei F."/>
            <person name="Li H."/>
            <person name="Jian M."/>
            <person name="Li J."/>
            <person name="Zhang Z."/>
            <person name="Nielsen R."/>
            <person name="Li D."/>
            <person name="Gu W."/>
            <person name="Yang Z."/>
            <person name="Xuan Z."/>
            <person name="Ryder O.A."/>
            <person name="Leung F.C."/>
            <person name="Zhou Y."/>
            <person name="Cao J."/>
            <person name="Sun X."/>
            <person name="Fu Y."/>
            <person name="Fang X."/>
            <person name="Guo X."/>
            <person name="Wang B."/>
            <person name="Hou R."/>
            <person name="Shen F."/>
            <person name="Mu B."/>
            <person name="Ni P."/>
            <person name="Lin R."/>
            <person name="Qian W."/>
            <person name="Wang G."/>
            <person name="Yu C."/>
            <person name="Nie W."/>
            <person name="Wang J."/>
            <person name="Wu Z."/>
            <person name="Liang H."/>
            <person name="Min J."/>
            <person name="Wu Q."/>
            <person name="Cheng S."/>
            <person name="Ruan J."/>
            <person name="Wang M."/>
            <person name="Shi Z."/>
            <person name="Wen M."/>
            <person name="Liu B."/>
            <person name="Ren X."/>
            <person name="Zheng H."/>
            <person name="Dong D."/>
            <person name="Cook K."/>
            <person name="Shan G."/>
            <person name="Zhang H."/>
            <person name="Kosiol C."/>
            <person name="Xie X."/>
            <person name="Lu Z."/>
            <person name="Zheng H."/>
            <person name="Li Y."/>
            <person name="Steiner C.C."/>
            <person name="Lam T.T."/>
            <person name="Lin S."/>
            <person name="Zhang Q."/>
            <person name="Li G."/>
            <person name="Tian J."/>
            <person name="Gong T."/>
            <person name="Liu H."/>
            <person name="Zhang D."/>
            <person name="Fang L."/>
            <person name="Ye C."/>
            <person name="Zhang J."/>
            <person name="Hu W."/>
            <person name="Xu A."/>
            <person name="Ren Y."/>
            <person name="Zhang G."/>
            <person name="Bruford M.W."/>
            <person name="Li Q."/>
            <person name="Ma L."/>
            <person name="Guo Y."/>
            <person name="An N."/>
            <person name="Hu Y."/>
            <person name="Zheng Y."/>
            <person name="Shi Y."/>
            <person name="Li Z."/>
            <person name="Liu Q."/>
            <person name="Chen Y."/>
            <person name="Zhao J."/>
            <person name="Qu N."/>
            <person name="Zhao S."/>
            <person name="Tian F."/>
            <person name="Wang X."/>
            <person name="Wang H."/>
            <person name="Xu L."/>
            <person name="Liu X."/>
            <person name="Vinar T."/>
            <person name="Wang Y."/>
            <person name="Lam T.W."/>
            <person name="Yiu S.M."/>
            <person name="Liu S."/>
            <person name="Zhang H."/>
            <person name="Li D."/>
            <person name="Huang Y."/>
            <person name="Wang X."/>
            <person name="Yang G."/>
            <person name="Jiang Z."/>
            <person name="Wang J."/>
            <person name="Qin N."/>
            <person name="Li L."/>
            <person name="Li J."/>
            <person name="Bolund L."/>
            <person name="Kristiansen K."/>
            <person name="Wong G.K."/>
            <person name="Olson M."/>
            <person name="Zhang X."/>
            <person name="Li S."/>
            <person name="Yang H."/>
            <person name="Wang J."/>
            <person name="Wang J."/>
        </authorList>
    </citation>
    <scope>NUCLEOTIDE SEQUENCE [LARGE SCALE GENOMIC DNA]</scope>
</reference>